<comment type="caution">
    <text evidence="3">The sequence shown here is derived from an EMBL/GenBank/DDBJ whole genome shotgun (WGS) entry which is preliminary data.</text>
</comment>
<organism evidence="3 4">
    <name type="scientific">Rhodoglobus aureus</name>
    <dbReference type="NCBI Taxonomy" id="191497"/>
    <lineage>
        <taxon>Bacteria</taxon>
        <taxon>Bacillati</taxon>
        <taxon>Actinomycetota</taxon>
        <taxon>Actinomycetes</taxon>
        <taxon>Micrococcales</taxon>
        <taxon>Microbacteriaceae</taxon>
        <taxon>Rhodoglobus</taxon>
    </lineage>
</organism>
<sequence length="164" mass="18017">MSKDVSTLIVIGVVVLLLGLMVAGWYARKRRQSHIAVPQQPPVDLPAGHPSFNGKYVSTTLAGDQLNRVAVHSLGFRGNCTIEVHPAGIAVFRAGERDLWIPRADVRGIVRATWTIDRVVEQNGLQVIEWTLDGTAVDSYFRMDDPEASDKELAGVVSNERQSQ</sequence>
<protein>
    <recommendedName>
        <fullName evidence="2">PH domain-containing protein</fullName>
    </recommendedName>
</protein>
<evidence type="ECO:0000313" key="3">
    <source>
        <dbReference type="EMBL" id="GAA1218220.1"/>
    </source>
</evidence>
<keyword evidence="1" id="KW-0472">Membrane</keyword>
<keyword evidence="1" id="KW-1133">Transmembrane helix</keyword>
<keyword evidence="4" id="KW-1185">Reference proteome</keyword>
<dbReference type="RefSeq" id="WP_343924966.1">
    <property type="nucleotide sequence ID" value="NZ_BAAAKW010000030.1"/>
</dbReference>
<evidence type="ECO:0000256" key="1">
    <source>
        <dbReference type="SAM" id="Phobius"/>
    </source>
</evidence>
<reference evidence="3 4" key="1">
    <citation type="journal article" date="2019" name="Int. J. Syst. Evol. Microbiol.">
        <title>The Global Catalogue of Microorganisms (GCM) 10K type strain sequencing project: providing services to taxonomists for standard genome sequencing and annotation.</title>
        <authorList>
            <consortium name="The Broad Institute Genomics Platform"/>
            <consortium name="The Broad Institute Genome Sequencing Center for Infectious Disease"/>
            <person name="Wu L."/>
            <person name="Ma J."/>
        </authorList>
    </citation>
    <scope>NUCLEOTIDE SEQUENCE [LARGE SCALE GENOMIC DNA]</scope>
    <source>
        <strain evidence="3 4">JCM 12762</strain>
    </source>
</reference>
<accession>A0ABN1VNI8</accession>
<dbReference type="Proteomes" id="UP001500943">
    <property type="component" value="Unassembled WGS sequence"/>
</dbReference>
<feature type="transmembrane region" description="Helical" evidence="1">
    <location>
        <begin position="6"/>
        <end position="27"/>
    </location>
</feature>
<dbReference type="EMBL" id="BAAAKW010000030">
    <property type="protein sequence ID" value="GAA1218220.1"/>
    <property type="molecule type" value="Genomic_DNA"/>
</dbReference>
<dbReference type="InterPro" id="IPR057446">
    <property type="entry name" value="PH_bac"/>
</dbReference>
<evidence type="ECO:0000313" key="4">
    <source>
        <dbReference type="Proteomes" id="UP001500943"/>
    </source>
</evidence>
<dbReference type="Pfam" id="PF25362">
    <property type="entry name" value="bPH_11"/>
    <property type="match status" value="1"/>
</dbReference>
<keyword evidence="1" id="KW-0812">Transmembrane</keyword>
<gene>
    <name evidence="3" type="ORF">GCM10009655_17060</name>
</gene>
<evidence type="ECO:0000259" key="2">
    <source>
        <dbReference type="Pfam" id="PF25362"/>
    </source>
</evidence>
<name>A0ABN1VNI8_9MICO</name>
<feature type="domain" description="PH" evidence="2">
    <location>
        <begin position="38"/>
        <end position="151"/>
    </location>
</feature>
<proteinExistence type="predicted"/>